<dbReference type="PANTHER" id="PTHR13238:SF0">
    <property type="entry name" value="CILIA- AND FLAGELLA-ASSOCIATED PROTEIN 298"/>
    <property type="match status" value="1"/>
</dbReference>
<dbReference type="PANTHER" id="PTHR13238">
    <property type="entry name" value="PROTEIN C21ORF59"/>
    <property type="match status" value="1"/>
</dbReference>
<gene>
    <name evidence="2" type="ORF">WJX72_004678</name>
</gene>
<dbReference type="InterPro" id="IPR021298">
    <property type="entry name" value="CFAP298"/>
</dbReference>
<comment type="similarity">
    <text evidence="1">Belongs to the CFAP298 family.</text>
</comment>
<keyword evidence="3" id="KW-1185">Reference proteome</keyword>
<protein>
    <submittedName>
        <fullName evidence="2">Uncharacterized protein</fullName>
    </submittedName>
</protein>
<name>A0AAW1QQD2_9CHLO</name>
<evidence type="ECO:0000313" key="3">
    <source>
        <dbReference type="Proteomes" id="UP001489004"/>
    </source>
</evidence>
<dbReference type="EMBL" id="JALJOR010000002">
    <property type="protein sequence ID" value="KAK9823695.1"/>
    <property type="molecule type" value="Genomic_DNA"/>
</dbReference>
<sequence length="275" mass="30764">MVLLHVKQSEDSQFLCELTVNTPVPDAIKELVAINNLRHRLHRLKLEGEELAKYGPAKPLEEQGIDEYQENVVKGEHYLMDPTGRRTGNACAPEAAKTLLKTLADGEQAGHKSQADRKVPLTLAKLEEALDNIRGGVMIAYPVGLPEWDLVRQALEGKEELAGSSHAADDMDPETTTLWFAGKQMLLQNKLSDHVGRHEKSKVVVKLQRKGQGAPGREPPVDAETQKAMMAFYHKKQEEQKRLMEDQYEDYTNSVWANPKALKSHFSGVGNVKIR</sequence>
<proteinExistence type="inferred from homology"/>
<dbReference type="Proteomes" id="UP001489004">
    <property type="component" value="Unassembled WGS sequence"/>
</dbReference>
<dbReference type="AlphaFoldDB" id="A0AAW1QQD2"/>
<organism evidence="2 3">
    <name type="scientific">[Myrmecia] bisecta</name>
    <dbReference type="NCBI Taxonomy" id="41462"/>
    <lineage>
        <taxon>Eukaryota</taxon>
        <taxon>Viridiplantae</taxon>
        <taxon>Chlorophyta</taxon>
        <taxon>core chlorophytes</taxon>
        <taxon>Trebouxiophyceae</taxon>
        <taxon>Trebouxiales</taxon>
        <taxon>Trebouxiaceae</taxon>
        <taxon>Myrmecia</taxon>
    </lineage>
</organism>
<evidence type="ECO:0000313" key="2">
    <source>
        <dbReference type="EMBL" id="KAK9823695.1"/>
    </source>
</evidence>
<accession>A0AAW1QQD2</accession>
<dbReference type="GO" id="GO:0003352">
    <property type="term" value="P:regulation of cilium movement"/>
    <property type="evidence" value="ECO:0007669"/>
    <property type="project" value="InterPro"/>
</dbReference>
<reference evidence="2 3" key="1">
    <citation type="journal article" date="2024" name="Nat. Commun.">
        <title>Phylogenomics reveals the evolutionary origins of lichenization in chlorophyte algae.</title>
        <authorList>
            <person name="Puginier C."/>
            <person name="Libourel C."/>
            <person name="Otte J."/>
            <person name="Skaloud P."/>
            <person name="Haon M."/>
            <person name="Grisel S."/>
            <person name="Petersen M."/>
            <person name="Berrin J.G."/>
            <person name="Delaux P.M."/>
            <person name="Dal Grande F."/>
            <person name="Keller J."/>
        </authorList>
    </citation>
    <scope>NUCLEOTIDE SEQUENCE [LARGE SCALE GENOMIC DNA]</scope>
    <source>
        <strain evidence="2 3">SAG 2043</strain>
    </source>
</reference>
<dbReference type="Pfam" id="PF11069">
    <property type="entry name" value="CFAP298"/>
    <property type="match status" value="1"/>
</dbReference>
<evidence type="ECO:0000256" key="1">
    <source>
        <dbReference type="ARBA" id="ARBA00009619"/>
    </source>
</evidence>
<comment type="caution">
    <text evidence="2">The sequence shown here is derived from an EMBL/GenBank/DDBJ whole genome shotgun (WGS) entry which is preliminary data.</text>
</comment>